<organism evidence="4 5">
    <name type="scientific">Puccinia triticina</name>
    <dbReference type="NCBI Taxonomy" id="208348"/>
    <lineage>
        <taxon>Eukaryota</taxon>
        <taxon>Fungi</taxon>
        <taxon>Dikarya</taxon>
        <taxon>Basidiomycota</taxon>
        <taxon>Pucciniomycotina</taxon>
        <taxon>Pucciniomycetes</taxon>
        <taxon>Pucciniales</taxon>
        <taxon>Pucciniaceae</taxon>
        <taxon>Puccinia</taxon>
    </lineage>
</organism>
<dbReference type="GeneID" id="77806508"/>
<evidence type="ECO:0000256" key="3">
    <source>
        <dbReference type="SAM" id="SignalP"/>
    </source>
</evidence>
<keyword evidence="3" id="KW-0732">Signal</keyword>
<proteinExistence type="predicted"/>
<keyword evidence="2" id="KW-1133">Transmembrane helix</keyword>
<keyword evidence="2" id="KW-0812">Transmembrane</keyword>
<dbReference type="RefSeq" id="XP_053016787.1">
    <property type="nucleotide sequence ID" value="XM_053165613.1"/>
</dbReference>
<gene>
    <name evidence="4" type="ORF">PtA15_1A572</name>
</gene>
<protein>
    <submittedName>
        <fullName evidence="4">Uncharacterized protein</fullName>
    </submittedName>
</protein>
<dbReference type="Proteomes" id="UP001164743">
    <property type="component" value="Chromosome 1A"/>
</dbReference>
<keyword evidence="5" id="KW-1185">Reference proteome</keyword>
<accession>A0ABY7C9T9</accession>
<feature type="chain" id="PRO_5045936810" evidence="3">
    <location>
        <begin position="20"/>
        <end position="183"/>
    </location>
</feature>
<sequence>MLLLQILVIACAVIGPSSSLPMHPEPAQAAAHSGSLHQNTGGPMHPDEFRINIDDPAGAPAATQESHRPEPHDLGHSPASINNQDGRRGGHQSHLDSQIAQILHRKRLTNRRLHRAALFPAWITFSCYMYMTTFGPHACTEAARKSANIILVEDVLLALIASLLVYLSSALFSSYAATRTLSI</sequence>
<feature type="region of interest" description="Disordered" evidence="1">
    <location>
        <begin position="22"/>
        <end position="96"/>
    </location>
</feature>
<evidence type="ECO:0000313" key="5">
    <source>
        <dbReference type="Proteomes" id="UP001164743"/>
    </source>
</evidence>
<feature type="compositionally biased region" description="Basic and acidic residues" evidence="1">
    <location>
        <begin position="65"/>
        <end position="75"/>
    </location>
</feature>
<feature type="transmembrane region" description="Helical" evidence="2">
    <location>
        <begin position="155"/>
        <end position="177"/>
    </location>
</feature>
<dbReference type="EMBL" id="CP110421">
    <property type="protein sequence ID" value="WAQ81232.1"/>
    <property type="molecule type" value="Genomic_DNA"/>
</dbReference>
<evidence type="ECO:0000256" key="1">
    <source>
        <dbReference type="SAM" id="MobiDB-lite"/>
    </source>
</evidence>
<name>A0ABY7C9T9_9BASI</name>
<evidence type="ECO:0000313" key="4">
    <source>
        <dbReference type="EMBL" id="WAQ81232.1"/>
    </source>
</evidence>
<keyword evidence="2" id="KW-0472">Membrane</keyword>
<feature type="signal peptide" evidence="3">
    <location>
        <begin position="1"/>
        <end position="19"/>
    </location>
</feature>
<reference evidence="4" key="1">
    <citation type="submission" date="2022-10" db="EMBL/GenBank/DDBJ databases">
        <title>Puccinia triticina Genome sequencing and assembly.</title>
        <authorList>
            <person name="Li C."/>
        </authorList>
    </citation>
    <scope>NUCLEOTIDE SEQUENCE</scope>
    <source>
        <strain evidence="4">Pt15</strain>
    </source>
</reference>
<evidence type="ECO:0000256" key="2">
    <source>
        <dbReference type="SAM" id="Phobius"/>
    </source>
</evidence>